<accession>A0AAP9HB16</accession>
<dbReference type="AlphaFoldDB" id="A0AAP9HB16"/>
<dbReference type="Proteomes" id="UP000424872">
    <property type="component" value="Plasmid pMSR2C"/>
</dbReference>
<sequence>MTNKAIYMIHRPSPMLGRSPIQGGFFPYKLTEKYIAALQNELDRSAPGWTVFADDTESDINLLAERNPTLLVCAPGLRYQFYHQGFDEDKIIWLSVLEYASADPESVIKRLRELACYGS</sequence>
<dbReference type="EMBL" id="CP024639">
    <property type="protein sequence ID" value="QGR09571.1"/>
    <property type="molecule type" value="Genomic_DNA"/>
</dbReference>
<organism evidence="1 2">
    <name type="scientific">Pantoea phytobeneficialis</name>
    <dbReference type="NCBI Taxonomy" id="2052056"/>
    <lineage>
        <taxon>Bacteria</taxon>
        <taxon>Pseudomonadati</taxon>
        <taxon>Pseudomonadota</taxon>
        <taxon>Gammaproteobacteria</taxon>
        <taxon>Enterobacterales</taxon>
        <taxon>Erwiniaceae</taxon>
        <taxon>Pantoea</taxon>
    </lineage>
</organism>
<geneLocation type="plasmid" evidence="2">
    <name>pmsr2c</name>
</geneLocation>
<protein>
    <submittedName>
        <fullName evidence="1">Uncharacterized protein</fullName>
    </submittedName>
</protein>
<dbReference type="KEGG" id="ppho:CTZ24_24190"/>
<keyword evidence="1" id="KW-0614">Plasmid</keyword>
<evidence type="ECO:0000313" key="2">
    <source>
        <dbReference type="Proteomes" id="UP000424872"/>
    </source>
</evidence>
<name>A0AAP9HB16_9GAMM</name>
<evidence type="ECO:0000313" key="1">
    <source>
        <dbReference type="EMBL" id="QGR09571.1"/>
    </source>
</evidence>
<reference evidence="2" key="1">
    <citation type="submission" date="2017-11" db="EMBL/GenBank/DDBJ databases">
        <title>Genome sequence of Pantoea sp. MSR2.</title>
        <authorList>
            <person name="Nascimento F.X."/>
        </authorList>
    </citation>
    <scope>NUCLEOTIDE SEQUENCE [LARGE SCALE GENOMIC DNA]</scope>
    <source>
        <strain evidence="2">MSR2</strain>
        <plasmid evidence="2">pmsr2c</plasmid>
    </source>
</reference>
<gene>
    <name evidence="1" type="ORF">CTZ24_24190</name>
</gene>
<proteinExistence type="predicted"/>